<dbReference type="Proteomes" id="UP000003438">
    <property type="component" value="Unassembled WGS sequence"/>
</dbReference>
<dbReference type="EMBL" id="ACBY02000064">
    <property type="protein sequence ID" value="EFB74629.1"/>
    <property type="molecule type" value="Genomic_DNA"/>
</dbReference>
<comment type="caution">
    <text evidence="1">The sequence shown here is derived from an EMBL/GenBank/DDBJ whole genome shotgun (WGS) entry which is preliminary data.</text>
</comment>
<organism evidence="1 2">
    <name type="scientific">Subdoligranulum variabile DSM 15176</name>
    <dbReference type="NCBI Taxonomy" id="411471"/>
    <lineage>
        <taxon>Bacteria</taxon>
        <taxon>Bacillati</taxon>
        <taxon>Bacillota</taxon>
        <taxon>Clostridia</taxon>
        <taxon>Eubacteriales</taxon>
        <taxon>Oscillospiraceae</taxon>
        <taxon>Subdoligranulum</taxon>
    </lineage>
</organism>
<sequence length="42" mass="4901">MSFHIKTSCNKKSACVSRRLRTYGDYRICSSKLIQNLIVICY</sequence>
<dbReference type="STRING" id="411471.SUBVAR_07097"/>
<reference evidence="1" key="1">
    <citation type="submission" date="2009-12" db="EMBL/GenBank/DDBJ databases">
        <authorList>
            <person name="Weinstock G."/>
            <person name="Sodergren E."/>
            <person name="Clifton S."/>
            <person name="Fulton L."/>
            <person name="Fulton B."/>
            <person name="Courtney L."/>
            <person name="Fronick C."/>
            <person name="Harrison M."/>
            <person name="Strong C."/>
            <person name="Farmer C."/>
            <person name="Delahaunty K."/>
            <person name="Markovic C."/>
            <person name="Hall O."/>
            <person name="Minx P."/>
            <person name="Tomlinson C."/>
            <person name="Mitreva M."/>
            <person name="Nelson J."/>
            <person name="Hou S."/>
            <person name="Wollam A."/>
            <person name="Pepin K.H."/>
            <person name="Johnson M."/>
            <person name="Bhonagiri V."/>
            <person name="Nash W.E."/>
            <person name="Warren W."/>
            <person name="Chinwalla A."/>
            <person name="Mardis E.R."/>
            <person name="Wilson R.K."/>
        </authorList>
    </citation>
    <scope>NUCLEOTIDE SEQUENCE [LARGE SCALE GENOMIC DNA]</scope>
    <source>
        <strain evidence="1">DSM 15176</strain>
    </source>
</reference>
<name>D1PRT9_9FIRM</name>
<evidence type="ECO:0000313" key="2">
    <source>
        <dbReference type="Proteomes" id="UP000003438"/>
    </source>
</evidence>
<dbReference type="HOGENOM" id="CLU_3258802_0_0_9"/>
<accession>D1PRT9</accession>
<evidence type="ECO:0000313" key="1">
    <source>
        <dbReference type="EMBL" id="EFB74629.1"/>
    </source>
</evidence>
<protein>
    <submittedName>
        <fullName evidence="1">Uncharacterized protein</fullName>
    </submittedName>
</protein>
<keyword evidence="2" id="KW-1185">Reference proteome</keyword>
<dbReference type="AlphaFoldDB" id="D1PRT9"/>
<proteinExistence type="predicted"/>
<gene>
    <name evidence="1" type="ORF">SUBVAR_07097</name>
</gene>